<dbReference type="PANTHER" id="PTHR33223">
    <property type="entry name" value="CCHC-TYPE DOMAIN-CONTAINING PROTEIN"/>
    <property type="match status" value="1"/>
</dbReference>
<dbReference type="Pfam" id="PF03732">
    <property type="entry name" value="Retrotrans_gag"/>
    <property type="match status" value="1"/>
</dbReference>
<dbReference type="EMBL" id="BKCJ010317208">
    <property type="protein sequence ID" value="GEZ74014.1"/>
    <property type="molecule type" value="Genomic_DNA"/>
</dbReference>
<protein>
    <recommendedName>
        <fullName evidence="3">CCHC-type domain-containing protein</fullName>
    </recommendedName>
</protein>
<dbReference type="SUPFAM" id="SSF57756">
    <property type="entry name" value="Retrovirus zinc finger-like domains"/>
    <property type="match status" value="1"/>
</dbReference>
<keyword evidence="1" id="KW-0863">Zinc-finger</keyword>
<keyword evidence="1" id="KW-0862">Zinc</keyword>
<dbReference type="SMART" id="SM00343">
    <property type="entry name" value="ZnF_C2HC"/>
    <property type="match status" value="1"/>
</dbReference>
<evidence type="ECO:0000313" key="4">
    <source>
        <dbReference type="EMBL" id="GEZ74014.1"/>
    </source>
</evidence>
<sequence>APPSPDYIHGLEEPEQAPPSPNYILGLEHADDEIVAEDQPYAEDASPIAQSLEYVPESDFEAHPRDDDDEDPEEDPVDYPADGGDDGDDEEESSEDDEDDEMDIEADEEEEEHPAPADFVVVAPTAANQAPSAEETEPFETDESAATPPPNPAYRTTARISIPAPVPVPAWTDLEVVRLLAISSPPASPLSPWSSPPPQIPFPLLPLILSPPSPVLSPAPPPSPIRSLGYQATMIRLRDETASTSSPPLQLPSASRREDRPEVTLPPRKRLDIALGPRYEVGDSSSTVARPAGGFRANYGFVATGAPVSTDTELGGYMREFETRVRQDTDEIYMRLDDEQTERQLLAGRLSMLFRDRRAHAYTRHLMKTEARMSREAWVRATDASNLVHGEVMSLRTTVLGQMSEIRELQAADRRRQTVISELLRIDHRRSTEILELRKALQGQVTALQGQVTAFQAYVTSLQGQQGLAGDHTQSELLEEAGGRVTAALTARDALRSTNGDDSHNSRTGTERVASLSQWCERMKYVFHISNCAAENQVKFATCTLHFVALTWWNTHVQTVGHEAAYGMTWKMLMKMMTEKYCPRNKIRKLEMELWDLKVKGTDLASYTQRFQELALLYGRMFFEEANKIEKYVGGLLDMIHRSVVASKPKTMQEAIEIATELMDKKIRTFTERETASKRKSAANTNNANNQRGTGLGQKSGCYKCGIQGHFKRECPKLKNNNNQGNQSGRNNAPARVYAVGRAGTDPDANVVT</sequence>
<evidence type="ECO:0000256" key="2">
    <source>
        <dbReference type="SAM" id="MobiDB-lite"/>
    </source>
</evidence>
<feature type="non-terminal residue" evidence="4">
    <location>
        <position position="753"/>
    </location>
</feature>
<feature type="region of interest" description="Disordered" evidence="2">
    <location>
        <begin position="672"/>
        <end position="695"/>
    </location>
</feature>
<feature type="region of interest" description="Disordered" evidence="2">
    <location>
        <begin position="239"/>
        <end position="269"/>
    </location>
</feature>
<dbReference type="PANTHER" id="PTHR33223:SF11">
    <property type="entry name" value="ELEMENT PROTEIN, PUTATIVE-RELATED"/>
    <property type="match status" value="1"/>
</dbReference>
<dbReference type="AlphaFoldDB" id="A0A699IRS2"/>
<feature type="compositionally biased region" description="Acidic residues" evidence="2">
    <location>
        <begin position="67"/>
        <end position="112"/>
    </location>
</feature>
<feature type="compositionally biased region" description="Acidic residues" evidence="2">
    <location>
        <begin position="134"/>
        <end position="143"/>
    </location>
</feature>
<feature type="domain" description="CCHC-type" evidence="3">
    <location>
        <begin position="702"/>
        <end position="717"/>
    </location>
</feature>
<dbReference type="InterPro" id="IPR005162">
    <property type="entry name" value="Retrotrans_gag_dom"/>
</dbReference>
<comment type="caution">
    <text evidence="4">The sequence shown here is derived from an EMBL/GenBank/DDBJ whole genome shotgun (WGS) entry which is preliminary data.</text>
</comment>
<name>A0A699IRS2_TANCI</name>
<dbReference type="InterPro" id="IPR001878">
    <property type="entry name" value="Znf_CCHC"/>
</dbReference>
<feature type="region of interest" description="Disordered" evidence="2">
    <location>
        <begin position="1"/>
        <end position="157"/>
    </location>
</feature>
<dbReference type="Gene3D" id="4.10.60.10">
    <property type="entry name" value="Zinc finger, CCHC-type"/>
    <property type="match status" value="1"/>
</dbReference>
<dbReference type="GO" id="GO:0008270">
    <property type="term" value="F:zinc ion binding"/>
    <property type="evidence" value="ECO:0007669"/>
    <property type="project" value="UniProtKB-KW"/>
</dbReference>
<accession>A0A699IRS2</accession>
<evidence type="ECO:0000256" key="1">
    <source>
        <dbReference type="PROSITE-ProRule" id="PRU00047"/>
    </source>
</evidence>
<proteinExistence type="predicted"/>
<dbReference type="Pfam" id="PF00098">
    <property type="entry name" value="zf-CCHC"/>
    <property type="match status" value="1"/>
</dbReference>
<reference evidence="4" key="1">
    <citation type="journal article" date="2019" name="Sci. Rep.">
        <title>Draft genome of Tanacetum cinerariifolium, the natural source of mosquito coil.</title>
        <authorList>
            <person name="Yamashiro T."/>
            <person name="Shiraishi A."/>
            <person name="Satake H."/>
            <person name="Nakayama K."/>
        </authorList>
    </citation>
    <scope>NUCLEOTIDE SEQUENCE</scope>
</reference>
<feature type="non-terminal residue" evidence="4">
    <location>
        <position position="1"/>
    </location>
</feature>
<dbReference type="GO" id="GO:0003676">
    <property type="term" value="F:nucleic acid binding"/>
    <property type="evidence" value="ECO:0007669"/>
    <property type="project" value="InterPro"/>
</dbReference>
<dbReference type="PROSITE" id="PS50158">
    <property type="entry name" value="ZF_CCHC"/>
    <property type="match status" value="1"/>
</dbReference>
<feature type="compositionally biased region" description="Polar residues" evidence="2">
    <location>
        <begin position="682"/>
        <end position="693"/>
    </location>
</feature>
<evidence type="ECO:0000259" key="3">
    <source>
        <dbReference type="PROSITE" id="PS50158"/>
    </source>
</evidence>
<gene>
    <name evidence="4" type="ORF">Tci_545987</name>
</gene>
<keyword evidence="1" id="KW-0479">Metal-binding</keyword>
<organism evidence="4">
    <name type="scientific">Tanacetum cinerariifolium</name>
    <name type="common">Dalmatian daisy</name>
    <name type="synonym">Chrysanthemum cinerariifolium</name>
    <dbReference type="NCBI Taxonomy" id="118510"/>
    <lineage>
        <taxon>Eukaryota</taxon>
        <taxon>Viridiplantae</taxon>
        <taxon>Streptophyta</taxon>
        <taxon>Embryophyta</taxon>
        <taxon>Tracheophyta</taxon>
        <taxon>Spermatophyta</taxon>
        <taxon>Magnoliopsida</taxon>
        <taxon>eudicotyledons</taxon>
        <taxon>Gunneridae</taxon>
        <taxon>Pentapetalae</taxon>
        <taxon>asterids</taxon>
        <taxon>campanulids</taxon>
        <taxon>Asterales</taxon>
        <taxon>Asteraceae</taxon>
        <taxon>Asteroideae</taxon>
        <taxon>Anthemideae</taxon>
        <taxon>Anthemidinae</taxon>
        <taxon>Tanacetum</taxon>
    </lineage>
</organism>
<dbReference type="InterPro" id="IPR036875">
    <property type="entry name" value="Znf_CCHC_sf"/>
</dbReference>